<name>A0A9D2GTQ6_9BACT</name>
<protein>
    <recommendedName>
        <fullName evidence="3">Phage tail protein</fullName>
    </recommendedName>
</protein>
<evidence type="ECO:0008006" key="3">
    <source>
        <dbReference type="Google" id="ProtNLM"/>
    </source>
</evidence>
<sequence length="473" mass="51506">MAHGISVSEQATSVKSMVAGDSALPLIFGTAPVNMLENPTLNEPVLCLSYSEAVKAFGSIKDNNDYTLLQAIEILYSLYGISKAVFVNVLDKAKHKKTQSEAVYSFVKDKVELPHVGILKETVVVKADAEPAAVDVDYTLAFNEYGKLIITRVAEGSLLAEDELTVQYDYIDISMVTADDIIGGIDAETGKKKGLEVIADVFPAYAVIPTLILAPGFSHLPGVAKVMATKTKNINGVFNAVAIADIQDSTLKVYNKVPEYKNNNSIIDANLIVCFPRVTNAGSEHWLSTHLAGVIATTDSDNGGAPHISPSNQSAKIDGLINNGEIIKLGLDEANYLNENGIVTALNFIGGFKIWGNRTSAYPSNTDVKDMFIPVRRVFSWIGNTLVTNFWQNVDMPINKRNIENILNNVQFWLDSLQAEEVLNGATVTFPDELNSETELLAGRLKFKLQMAAPTPAEDIEFILEYDVSLLNI</sequence>
<dbReference type="EMBL" id="DXAQ01000059">
    <property type="protein sequence ID" value="HIZ89056.1"/>
    <property type="molecule type" value="Genomic_DNA"/>
</dbReference>
<evidence type="ECO:0000313" key="2">
    <source>
        <dbReference type="Proteomes" id="UP000824176"/>
    </source>
</evidence>
<reference evidence="1" key="1">
    <citation type="journal article" date="2021" name="PeerJ">
        <title>Extensive microbial diversity within the chicken gut microbiome revealed by metagenomics and culture.</title>
        <authorList>
            <person name="Gilroy R."/>
            <person name="Ravi A."/>
            <person name="Getino M."/>
            <person name="Pursley I."/>
            <person name="Horton D.L."/>
            <person name="Alikhan N.F."/>
            <person name="Baker D."/>
            <person name="Gharbi K."/>
            <person name="Hall N."/>
            <person name="Watson M."/>
            <person name="Adriaenssens E.M."/>
            <person name="Foster-Nyarko E."/>
            <person name="Jarju S."/>
            <person name="Secka A."/>
            <person name="Antonio M."/>
            <person name="Oren A."/>
            <person name="Chaudhuri R.R."/>
            <person name="La Ragione R."/>
            <person name="Hildebrand F."/>
            <person name="Pallen M.J."/>
        </authorList>
    </citation>
    <scope>NUCLEOTIDE SEQUENCE</scope>
    <source>
        <strain evidence="1">ChiW4-1371</strain>
    </source>
</reference>
<gene>
    <name evidence="1" type="ORF">H9804_03855</name>
</gene>
<comment type="caution">
    <text evidence="1">The sequence shown here is derived from an EMBL/GenBank/DDBJ whole genome shotgun (WGS) entry which is preliminary data.</text>
</comment>
<accession>A0A9D2GTQ6</accession>
<dbReference type="Proteomes" id="UP000824176">
    <property type="component" value="Unassembled WGS sequence"/>
</dbReference>
<dbReference type="PANTHER" id="PTHR35861">
    <property type="match status" value="1"/>
</dbReference>
<reference evidence="1" key="2">
    <citation type="submission" date="2021-04" db="EMBL/GenBank/DDBJ databases">
        <authorList>
            <person name="Gilroy R."/>
        </authorList>
    </citation>
    <scope>NUCLEOTIDE SEQUENCE</scope>
    <source>
        <strain evidence="1">ChiW4-1371</strain>
    </source>
</reference>
<dbReference type="InterPro" id="IPR052042">
    <property type="entry name" value="Tail_sheath_structural"/>
</dbReference>
<proteinExistence type="predicted"/>
<evidence type="ECO:0000313" key="1">
    <source>
        <dbReference type="EMBL" id="HIZ89056.1"/>
    </source>
</evidence>
<dbReference type="AlphaFoldDB" id="A0A9D2GTQ6"/>
<dbReference type="PANTHER" id="PTHR35861:SF1">
    <property type="entry name" value="PHAGE TAIL SHEATH PROTEIN"/>
    <property type="match status" value="1"/>
</dbReference>
<organism evidence="1 2">
    <name type="scientific">Candidatus Mucispirillum faecigallinarum</name>
    <dbReference type="NCBI Taxonomy" id="2838699"/>
    <lineage>
        <taxon>Bacteria</taxon>
        <taxon>Pseudomonadati</taxon>
        <taxon>Deferribacterota</taxon>
        <taxon>Deferribacteres</taxon>
        <taxon>Deferribacterales</taxon>
        <taxon>Mucispirillaceae</taxon>
        <taxon>Mucispirillum</taxon>
    </lineage>
</organism>